<dbReference type="Gramene" id="TraesCS7A03G0478400.1">
    <property type="protein sequence ID" value="TraesCS7A03G0478400.1.CDS1"/>
    <property type="gene ID" value="TraesCS7A03G0478400"/>
</dbReference>
<gene>
    <name evidence="8" type="primary">LOC123151903</name>
</gene>
<dbReference type="InterPro" id="IPR003441">
    <property type="entry name" value="NAC-dom"/>
</dbReference>
<dbReference type="RefSeq" id="XP_044427470.1">
    <property type="nucleotide sequence ID" value="XM_044571535.1"/>
</dbReference>
<keyword evidence="4" id="KW-0804">Transcription</keyword>
<dbReference type="Gramene" id="TraesNOR7A03G03916430.1">
    <property type="protein sequence ID" value="TraesNOR7A03G03916430.1.CDS1"/>
    <property type="gene ID" value="TraesNOR7A03G03916430"/>
</dbReference>
<feature type="domain" description="NAC" evidence="7">
    <location>
        <begin position="6"/>
        <end position="152"/>
    </location>
</feature>
<evidence type="ECO:0000256" key="4">
    <source>
        <dbReference type="ARBA" id="ARBA00023163"/>
    </source>
</evidence>
<dbReference type="Gramene" id="TraesCS7A02G204300.1">
    <property type="protein sequence ID" value="TraesCS7A02G204300.1.cds1"/>
    <property type="gene ID" value="TraesCS7A02G204300"/>
</dbReference>
<dbReference type="PANTHER" id="PTHR31719">
    <property type="entry name" value="NAC TRANSCRIPTION FACTOR 56"/>
    <property type="match status" value="1"/>
</dbReference>
<dbReference type="STRING" id="4565.A0A341Y3G7"/>
<dbReference type="EnsemblPlants" id="TraesCS7A02G204700.1">
    <property type="protein sequence ID" value="TraesCS7A02G204700.1.cds1"/>
    <property type="gene ID" value="TraesCS7A02G204700"/>
</dbReference>
<sequence length="479" mass="52538">MEGLDVFQHYRLNPTDVDAVTYYLPRLIAGQPHGAEKFIHHVDIYSCEPKDLAAKIAPVPQAASSGDRFFFTTRKSKNGSKTQSVRTAGGGTWTVNATTAVKHAGVEVGERKNLSFRKKGKSTGWVMEEYRCLLPKATVADGVKVFCKIHLAQHPPDAARQESAAYMLQEPQREPVTVSTHAQKRPATAATADPHPSRPNKRMRGAVPVPAPATPSFLMYDEAARAMYGPLARTNFPVQDAVAVPAAIEGASASCEFTTTSYHSDVASSSHDMQRQAQAPAISSQSDVLESVKQYSQQQMIVPEAGSSIARSTSEEVVFEPLEPVSNLLDEEADGFDLEELMRMMEDDPIEVEPVTGASTGVEMGQQEPLYLDTLDQGRLEDMLQSDCPYPMWWRSEDGAMHNPASHDADKEKRYNAASDLDAPSLQGHDHLFKPRPCFFDPFEAALKAEEALEKEKRDNLHAGPLGGHNNFFSSASVH</sequence>
<dbReference type="PROSITE" id="PS51005">
    <property type="entry name" value="NAC"/>
    <property type="match status" value="1"/>
</dbReference>
<dbReference type="GO" id="GO:0006355">
    <property type="term" value="P:regulation of DNA-templated transcription"/>
    <property type="evidence" value="ECO:0007669"/>
    <property type="project" value="InterPro"/>
</dbReference>
<dbReference type="Gramene" id="TraesCS7A02G204700.1">
    <property type="protein sequence ID" value="TraesCS7A02G204700.1.cds1"/>
    <property type="gene ID" value="TraesCS7A02G204700"/>
</dbReference>
<reference evidence="8" key="2">
    <citation type="submission" date="2018-10" db="UniProtKB">
        <authorList>
            <consortium name="EnsemblPlants"/>
        </authorList>
    </citation>
    <scope>IDENTIFICATION</scope>
</reference>
<keyword evidence="2" id="KW-0805">Transcription regulation</keyword>
<keyword evidence="5" id="KW-0539">Nucleus</keyword>
<organism evidence="8">
    <name type="scientific">Triticum aestivum</name>
    <name type="common">Wheat</name>
    <dbReference type="NCBI Taxonomy" id="4565"/>
    <lineage>
        <taxon>Eukaryota</taxon>
        <taxon>Viridiplantae</taxon>
        <taxon>Streptophyta</taxon>
        <taxon>Embryophyta</taxon>
        <taxon>Tracheophyta</taxon>
        <taxon>Spermatophyta</taxon>
        <taxon>Magnoliopsida</taxon>
        <taxon>Liliopsida</taxon>
        <taxon>Poales</taxon>
        <taxon>Poaceae</taxon>
        <taxon>BOP clade</taxon>
        <taxon>Pooideae</taxon>
        <taxon>Triticodae</taxon>
        <taxon>Triticeae</taxon>
        <taxon>Triticinae</taxon>
        <taxon>Triticum</taxon>
    </lineage>
</organism>
<dbReference type="PANTHER" id="PTHR31719:SF179">
    <property type="entry name" value="OS08G0148400 PROTEIN"/>
    <property type="match status" value="1"/>
</dbReference>
<evidence type="ECO:0000256" key="6">
    <source>
        <dbReference type="SAM" id="MobiDB-lite"/>
    </source>
</evidence>
<dbReference type="RefSeq" id="XP_044427469.1">
    <property type="nucleotide sequence ID" value="XM_044571534.1"/>
</dbReference>
<keyword evidence="9" id="KW-1185">Reference proteome</keyword>
<dbReference type="OrthoDB" id="696608at2759"/>
<evidence type="ECO:0000256" key="5">
    <source>
        <dbReference type="ARBA" id="ARBA00023242"/>
    </source>
</evidence>
<dbReference type="InterPro" id="IPR036093">
    <property type="entry name" value="NAC_dom_sf"/>
</dbReference>
<dbReference type="RefSeq" id="XP_044427472.1">
    <property type="nucleotide sequence ID" value="XM_044571537.1"/>
</dbReference>
<dbReference type="SUPFAM" id="SSF101941">
    <property type="entry name" value="NAC domain"/>
    <property type="match status" value="1"/>
</dbReference>
<keyword evidence="3" id="KW-0238">DNA-binding</keyword>
<dbReference type="Gene3D" id="2.170.150.80">
    <property type="entry name" value="NAC domain"/>
    <property type="match status" value="1"/>
</dbReference>
<accession>A0A341Y3G7</accession>
<dbReference type="Gramene" id="TraesNOR7A03G03916590.1">
    <property type="protein sequence ID" value="TraesNOR7A03G03916590.1.CDS1"/>
    <property type="gene ID" value="TraesNOR7A03G03916590"/>
</dbReference>
<evidence type="ECO:0000313" key="9">
    <source>
        <dbReference type="Proteomes" id="UP000019116"/>
    </source>
</evidence>
<proteinExistence type="predicted"/>
<feature type="region of interest" description="Disordered" evidence="6">
    <location>
        <begin position="170"/>
        <end position="208"/>
    </location>
</feature>
<dbReference type="GO" id="GO:0003677">
    <property type="term" value="F:DNA binding"/>
    <property type="evidence" value="ECO:0007669"/>
    <property type="project" value="UniProtKB-KW"/>
</dbReference>
<comment type="subcellular location">
    <subcellularLocation>
        <location evidence="1">Nucleus</location>
    </subcellularLocation>
</comment>
<reference evidence="8" key="1">
    <citation type="submission" date="2018-08" db="EMBL/GenBank/DDBJ databases">
        <authorList>
            <person name="Rossello M."/>
        </authorList>
    </citation>
    <scope>NUCLEOTIDE SEQUENCE [LARGE SCALE GENOMIC DNA]</scope>
    <source>
        <strain evidence="8">cv. Chinese Spring</strain>
    </source>
</reference>
<dbReference type="GeneID" id="123151903"/>
<dbReference type="Gramene" id="TraesCS7A03G0479200.1">
    <property type="protein sequence ID" value="TraesCS7A03G0479200.1.CDS1"/>
    <property type="gene ID" value="TraesCS7A03G0479200"/>
</dbReference>
<dbReference type="EnsemblPlants" id="TraesCS7A02G204300.1">
    <property type="protein sequence ID" value="TraesCS7A02G204300.1.cds1"/>
    <property type="gene ID" value="TraesCS7A02G204300"/>
</dbReference>
<evidence type="ECO:0000313" key="8">
    <source>
        <dbReference type="EnsemblPlants" id="TraesCS7A02G204300.1.cds1"/>
    </source>
</evidence>
<evidence type="ECO:0000259" key="7">
    <source>
        <dbReference type="PROSITE" id="PS51005"/>
    </source>
</evidence>
<dbReference type="SMR" id="A0A341Y3G7"/>
<evidence type="ECO:0000256" key="3">
    <source>
        <dbReference type="ARBA" id="ARBA00023125"/>
    </source>
</evidence>
<dbReference type="Proteomes" id="UP000019116">
    <property type="component" value="Chromosome 7A"/>
</dbReference>
<dbReference type="RefSeq" id="XP_044427471.1">
    <property type="nucleotide sequence ID" value="XM_044571536.1"/>
</dbReference>
<name>A0A341Y3G7_WHEAT</name>
<dbReference type="AlphaFoldDB" id="A0A341Y3G7"/>
<evidence type="ECO:0000256" key="1">
    <source>
        <dbReference type="ARBA" id="ARBA00004123"/>
    </source>
</evidence>
<dbReference type="Pfam" id="PF02365">
    <property type="entry name" value="NAM"/>
    <property type="match status" value="1"/>
</dbReference>
<dbReference type="RefSeq" id="XP_044427473.1">
    <property type="nucleotide sequence ID" value="XM_044571538.1"/>
</dbReference>
<protein>
    <recommendedName>
        <fullName evidence="7">NAC domain-containing protein</fullName>
    </recommendedName>
</protein>
<dbReference type="RefSeq" id="XP_044427474.1">
    <property type="nucleotide sequence ID" value="XM_044571539.1"/>
</dbReference>
<dbReference type="GO" id="GO:0005634">
    <property type="term" value="C:nucleus"/>
    <property type="evidence" value="ECO:0007669"/>
    <property type="project" value="UniProtKB-SubCell"/>
</dbReference>
<evidence type="ECO:0000256" key="2">
    <source>
        <dbReference type="ARBA" id="ARBA00023015"/>
    </source>
</evidence>